<name>A0ABX0A060_9BACT</name>
<protein>
    <submittedName>
        <fullName evidence="1">Uncharacterized protein</fullName>
    </submittedName>
</protein>
<accession>A0ABX0A060</accession>
<comment type="caution">
    <text evidence="1">The sequence shown here is derived from an EMBL/GenBank/DDBJ whole genome shotgun (WGS) entry which is preliminary data.</text>
</comment>
<sequence length="126" mass="14666">MNSHINTYNDLLEEKKRLKLLLEERKIKVQTEFEEIKVKLKPVGAIIDTVQKMTTKDKSNPLLNMGIDVGVNLILKKLLLRNAGFIMKLLVPMLAKNYLSHEVEEDNNIFSKVGKFFRKTFRHQQA</sequence>
<organism evidence="1 2">
    <name type="scientific">Sediminibacterium roseum</name>
    <dbReference type="NCBI Taxonomy" id="1978412"/>
    <lineage>
        <taxon>Bacteria</taxon>
        <taxon>Pseudomonadati</taxon>
        <taxon>Bacteroidota</taxon>
        <taxon>Chitinophagia</taxon>
        <taxon>Chitinophagales</taxon>
        <taxon>Chitinophagaceae</taxon>
        <taxon>Sediminibacterium</taxon>
    </lineage>
</organism>
<proteinExistence type="predicted"/>
<dbReference type="Proteomes" id="UP000753802">
    <property type="component" value="Unassembled WGS sequence"/>
</dbReference>
<reference evidence="1 2" key="1">
    <citation type="submission" date="2020-01" db="EMBL/GenBank/DDBJ databases">
        <title>Genome analysis.</title>
        <authorList>
            <person name="Wu S."/>
            <person name="Wang G."/>
        </authorList>
    </citation>
    <scope>NUCLEOTIDE SEQUENCE [LARGE SCALE GENOMIC DNA]</scope>
    <source>
        <strain evidence="1 2">SYL130</strain>
    </source>
</reference>
<evidence type="ECO:0000313" key="1">
    <source>
        <dbReference type="EMBL" id="NCI50541.1"/>
    </source>
</evidence>
<evidence type="ECO:0000313" key="2">
    <source>
        <dbReference type="Proteomes" id="UP000753802"/>
    </source>
</evidence>
<keyword evidence="2" id="KW-1185">Reference proteome</keyword>
<dbReference type="RefSeq" id="WP_161818860.1">
    <property type="nucleotide sequence ID" value="NZ_JAACJS010000015.1"/>
</dbReference>
<dbReference type="EMBL" id="JAACJS010000015">
    <property type="protein sequence ID" value="NCI50541.1"/>
    <property type="molecule type" value="Genomic_DNA"/>
</dbReference>
<gene>
    <name evidence="1" type="ORF">GWC95_11445</name>
</gene>